<protein>
    <submittedName>
        <fullName evidence="1">Acyl-CoA thioesterase I</fullName>
        <ecNumber evidence="1">3.1.2.-</ecNumber>
    </submittedName>
</protein>
<evidence type="ECO:0000313" key="2">
    <source>
        <dbReference type="Proteomes" id="UP000019438"/>
    </source>
</evidence>
<organism evidence="1 2">
    <name type="scientific">Granulibacter bethesdensis</name>
    <dbReference type="NCBI Taxonomy" id="364410"/>
    <lineage>
        <taxon>Bacteria</taxon>
        <taxon>Pseudomonadati</taxon>
        <taxon>Pseudomonadota</taxon>
        <taxon>Alphaproteobacteria</taxon>
        <taxon>Acetobacterales</taxon>
        <taxon>Acetobacteraceae</taxon>
        <taxon>Granulibacter</taxon>
    </lineage>
</organism>
<proteinExistence type="predicted"/>
<gene>
    <name evidence="1" type="ORF">GbCGDNIH3_0333</name>
</gene>
<reference evidence="2" key="1">
    <citation type="submission" date="2012-06" db="EMBL/GenBank/DDBJ databases">
        <title>Genome analysis of multiple Granulibacter bethesdensis isolates demonstrates substantial genome diversity.</title>
        <authorList>
            <person name="Greenberg D.E."/>
            <person name="Porcella S.F."/>
            <person name="Zarember K."/>
            <person name="Zelazny A.M."/>
            <person name="Bruno D."/>
            <person name="Martens C."/>
            <person name="Barbian K.D."/>
            <person name="Jaske E."/>
            <person name="Holland S.M."/>
        </authorList>
    </citation>
    <scope>NUCLEOTIDE SEQUENCE [LARGE SCALE GENOMIC DNA]</scope>
    <source>
        <strain evidence="2">CGDNIH3</strain>
    </source>
</reference>
<dbReference type="GO" id="GO:0016788">
    <property type="term" value="F:hydrolase activity, acting on ester bonds"/>
    <property type="evidence" value="ECO:0007669"/>
    <property type="project" value="UniProtKB-ARBA"/>
</dbReference>
<dbReference type="EC" id="3.1.2.-" evidence="1"/>
<dbReference type="Pfam" id="PF25182">
    <property type="entry name" value="NonGDSL"/>
    <property type="match status" value="1"/>
</dbReference>
<dbReference type="SUPFAM" id="SSF52266">
    <property type="entry name" value="SGNH hydrolase"/>
    <property type="match status" value="1"/>
</dbReference>
<dbReference type="InterPro" id="IPR036514">
    <property type="entry name" value="SGNH_hydro_sf"/>
</dbReference>
<dbReference type="InterPro" id="IPR057572">
    <property type="entry name" value="NonGDSL"/>
</dbReference>
<evidence type="ECO:0000313" key="1">
    <source>
        <dbReference type="EMBL" id="AHJ62096.1"/>
    </source>
</evidence>
<dbReference type="Gene3D" id="3.40.50.1110">
    <property type="entry name" value="SGNH hydrolase"/>
    <property type="match status" value="1"/>
</dbReference>
<keyword evidence="1" id="KW-0378">Hydrolase</keyword>
<sequence length="306" mass="32817">MMKQAFSLSFPAKRWTVLLLATGSSLLFTMPLAIPLAIPLALGGNDAPHGAGLAASIVEITSQDVALLPAGPAECPPDAGAEDPGELAHVRQAIQTSHLIRIVTLGPWGTPASRTGKAMPAVPWLTAVMLKQALPQVTIFLSPQGARGEQAQTTADRLPSILKDAHYDLALWQSGTVEAERNMPPSAYYDALKDGVGRLLSANTDIVLIDLPYSHLLNTYADPALYEDALEQAAVPDGVALYPRFDIMRRWVTTGAMSRHTEGNIRVKDIALQHRACLARSLMHFILQGAGIKPENPSTPYQPPGK</sequence>
<accession>A0AAN0VF23</accession>
<dbReference type="Proteomes" id="UP000019438">
    <property type="component" value="Chromosome"/>
</dbReference>
<name>A0AAN0VF23_9PROT</name>
<dbReference type="AlphaFoldDB" id="A0AAN0VF23"/>
<dbReference type="KEGG" id="gbc:GbCGDNIH3_0333"/>
<dbReference type="EMBL" id="CP003181">
    <property type="protein sequence ID" value="AHJ62096.1"/>
    <property type="molecule type" value="Genomic_DNA"/>
</dbReference>